<reference evidence="4 5" key="1">
    <citation type="submission" date="2018-12" db="EMBL/GenBank/DDBJ databases">
        <title>Hymenobacter gummosus sp. nov., isolated from a spring.</title>
        <authorList>
            <person name="Nie L."/>
        </authorList>
    </citation>
    <scope>NUCLEOTIDE SEQUENCE [LARGE SCALE GENOMIC DNA]</scope>
    <source>
        <strain evidence="4 5">KCTC 52166</strain>
    </source>
</reference>
<dbReference type="PRINTS" id="PR00081">
    <property type="entry name" value="GDHRDH"/>
</dbReference>
<dbReference type="EMBL" id="RXOF01000005">
    <property type="protein sequence ID" value="RTQ50066.1"/>
    <property type="molecule type" value="Genomic_DNA"/>
</dbReference>
<dbReference type="Pfam" id="PF13561">
    <property type="entry name" value="adh_short_C2"/>
    <property type="match status" value="1"/>
</dbReference>
<dbReference type="OrthoDB" id="9804104at2"/>
<dbReference type="RefSeq" id="WP_126693117.1">
    <property type="nucleotide sequence ID" value="NZ_RXOF01000005.1"/>
</dbReference>
<dbReference type="InterPro" id="IPR057326">
    <property type="entry name" value="KR_dom"/>
</dbReference>
<evidence type="ECO:0000256" key="1">
    <source>
        <dbReference type="ARBA" id="ARBA00006484"/>
    </source>
</evidence>
<gene>
    <name evidence="4" type="ORF">EJV47_10520</name>
</gene>
<evidence type="ECO:0000259" key="3">
    <source>
        <dbReference type="SMART" id="SM00822"/>
    </source>
</evidence>
<organism evidence="4 5">
    <name type="scientific">Hymenobacter gummosus</name>
    <dbReference type="NCBI Taxonomy" id="1776032"/>
    <lineage>
        <taxon>Bacteria</taxon>
        <taxon>Pseudomonadati</taxon>
        <taxon>Bacteroidota</taxon>
        <taxon>Cytophagia</taxon>
        <taxon>Cytophagales</taxon>
        <taxon>Hymenobacteraceae</taxon>
        <taxon>Hymenobacter</taxon>
    </lineage>
</organism>
<comment type="similarity">
    <text evidence="1">Belongs to the short-chain dehydrogenases/reductases (SDR) family.</text>
</comment>
<dbReference type="SMART" id="SM00822">
    <property type="entry name" value="PKS_KR"/>
    <property type="match status" value="1"/>
</dbReference>
<dbReference type="PANTHER" id="PTHR43639">
    <property type="entry name" value="OXIDOREDUCTASE, SHORT-CHAIN DEHYDROGENASE/REDUCTASE FAMILY (AFU_ORTHOLOGUE AFUA_5G02870)"/>
    <property type="match status" value="1"/>
</dbReference>
<dbReference type="InterPro" id="IPR002347">
    <property type="entry name" value="SDR_fam"/>
</dbReference>
<dbReference type="GO" id="GO:0016491">
    <property type="term" value="F:oxidoreductase activity"/>
    <property type="evidence" value="ECO:0007669"/>
    <property type="project" value="UniProtKB-KW"/>
</dbReference>
<protein>
    <submittedName>
        <fullName evidence="4">SDR family oxidoreductase</fullName>
    </submittedName>
</protein>
<evidence type="ECO:0000313" key="5">
    <source>
        <dbReference type="Proteomes" id="UP000282184"/>
    </source>
</evidence>
<evidence type="ECO:0000256" key="2">
    <source>
        <dbReference type="ARBA" id="ARBA00023002"/>
    </source>
</evidence>
<sequence>MSTSKVALVTGGSRGLGKDMALKIAQQGIDVILTYHSQQGEAQAVVAAIEALGRRAVALPLDAADISTFAGFFEQVAAALQGTFGTDRFDFLVNNASTSLNTPFAEMTEAQFDEMLNIHFKGVYFLTQRALPLLRDGGRIVNVSSAVTRSSFAGVSAYASMKGAVEVFTRSLALELGPRGIAVNVVAPGAVFGGGAMTDTPEIRAWVAQMTALGRTAVPEDIGGVVAFLCTDAARWLNGQRLELTGGMAL</sequence>
<proteinExistence type="inferred from homology"/>
<keyword evidence="2" id="KW-0560">Oxidoreductase</keyword>
<name>A0A431U3I0_9BACT</name>
<dbReference type="PRINTS" id="PR00080">
    <property type="entry name" value="SDRFAMILY"/>
</dbReference>
<comment type="caution">
    <text evidence="4">The sequence shown here is derived from an EMBL/GenBank/DDBJ whole genome shotgun (WGS) entry which is preliminary data.</text>
</comment>
<dbReference type="Gene3D" id="3.40.50.720">
    <property type="entry name" value="NAD(P)-binding Rossmann-like Domain"/>
    <property type="match status" value="1"/>
</dbReference>
<keyword evidence="5" id="KW-1185">Reference proteome</keyword>
<dbReference type="InterPro" id="IPR036291">
    <property type="entry name" value="NAD(P)-bd_dom_sf"/>
</dbReference>
<dbReference type="PANTHER" id="PTHR43639:SF1">
    <property type="entry name" value="SHORT-CHAIN DEHYDROGENASE_REDUCTASE FAMILY PROTEIN"/>
    <property type="match status" value="1"/>
</dbReference>
<dbReference type="SUPFAM" id="SSF51735">
    <property type="entry name" value="NAD(P)-binding Rossmann-fold domains"/>
    <property type="match status" value="1"/>
</dbReference>
<dbReference type="FunFam" id="3.40.50.720:FF:000084">
    <property type="entry name" value="Short-chain dehydrogenase reductase"/>
    <property type="match status" value="1"/>
</dbReference>
<evidence type="ECO:0000313" key="4">
    <source>
        <dbReference type="EMBL" id="RTQ50066.1"/>
    </source>
</evidence>
<dbReference type="Proteomes" id="UP000282184">
    <property type="component" value="Unassembled WGS sequence"/>
</dbReference>
<feature type="domain" description="Ketoreductase" evidence="3">
    <location>
        <begin position="5"/>
        <end position="189"/>
    </location>
</feature>
<dbReference type="AlphaFoldDB" id="A0A431U3I0"/>
<accession>A0A431U3I0</accession>